<dbReference type="InterPro" id="IPR026913">
    <property type="entry name" value="METTL24"/>
</dbReference>
<gene>
    <name evidence="3" type="ORF">KFL_002040140</name>
</gene>
<dbReference type="STRING" id="105231.A0A1Y1I1G5"/>
<dbReference type="Pfam" id="PF13383">
    <property type="entry name" value="Methyltransf_22"/>
    <property type="match status" value="1"/>
</dbReference>
<feature type="domain" description="Methyltransferase" evidence="2">
    <location>
        <begin position="135"/>
        <end position="332"/>
    </location>
</feature>
<reference evidence="3 4" key="1">
    <citation type="journal article" date="2014" name="Nat. Commun.">
        <title>Klebsormidium flaccidum genome reveals primary factors for plant terrestrial adaptation.</title>
        <authorList>
            <person name="Hori K."/>
            <person name="Maruyama F."/>
            <person name="Fujisawa T."/>
            <person name="Togashi T."/>
            <person name="Yamamoto N."/>
            <person name="Seo M."/>
            <person name="Sato S."/>
            <person name="Yamada T."/>
            <person name="Mori H."/>
            <person name="Tajima N."/>
            <person name="Moriyama T."/>
            <person name="Ikeuchi M."/>
            <person name="Watanabe M."/>
            <person name="Wada H."/>
            <person name="Kobayashi K."/>
            <person name="Saito M."/>
            <person name="Masuda T."/>
            <person name="Sasaki-Sekimoto Y."/>
            <person name="Mashiguchi K."/>
            <person name="Awai K."/>
            <person name="Shimojima M."/>
            <person name="Masuda S."/>
            <person name="Iwai M."/>
            <person name="Nobusawa T."/>
            <person name="Narise T."/>
            <person name="Kondo S."/>
            <person name="Saito H."/>
            <person name="Sato R."/>
            <person name="Murakawa M."/>
            <person name="Ihara Y."/>
            <person name="Oshima-Yamada Y."/>
            <person name="Ohtaka K."/>
            <person name="Satoh M."/>
            <person name="Sonobe K."/>
            <person name="Ishii M."/>
            <person name="Ohtani R."/>
            <person name="Kanamori-Sato M."/>
            <person name="Honoki R."/>
            <person name="Miyazaki D."/>
            <person name="Mochizuki H."/>
            <person name="Umetsu J."/>
            <person name="Higashi K."/>
            <person name="Shibata D."/>
            <person name="Kamiya Y."/>
            <person name="Sato N."/>
            <person name="Nakamura Y."/>
            <person name="Tabata S."/>
            <person name="Ida S."/>
            <person name="Kurokawa K."/>
            <person name="Ohta H."/>
        </authorList>
    </citation>
    <scope>NUCLEOTIDE SEQUENCE [LARGE SCALE GENOMIC DNA]</scope>
    <source>
        <strain evidence="3 4">NIES-2285</strain>
    </source>
</reference>
<keyword evidence="1" id="KW-1133">Transmembrane helix</keyword>
<organism evidence="3 4">
    <name type="scientific">Klebsormidium nitens</name>
    <name type="common">Green alga</name>
    <name type="synonym">Ulothrix nitens</name>
    <dbReference type="NCBI Taxonomy" id="105231"/>
    <lineage>
        <taxon>Eukaryota</taxon>
        <taxon>Viridiplantae</taxon>
        <taxon>Streptophyta</taxon>
        <taxon>Klebsormidiophyceae</taxon>
        <taxon>Klebsormidiales</taxon>
        <taxon>Klebsormidiaceae</taxon>
        <taxon>Klebsormidium</taxon>
    </lineage>
</organism>
<proteinExistence type="predicted"/>
<evidence type="ECO:0000313" key="3">
    <source>
        <dbReference type="EMBL" id="GAQ84755.1"/>
    </source>
</evidence>
<dbReference type="InterPro" id="IPR029063">
    <property type="entry name" value="SAM-dependent_MTases_sf"/>
</dbReference>
<name>A0A1Y1I1G5_KLENI</name>
<dbReference type="AlphaFoldDB" id="A0A1Y1I1G5"/>
<dbReference type="Proteomes" id="UP000054558">
    <property type="component" value="Unassembled WGS sequence"/>
</dbReference>
<dbReference type="SUPFAM" id="SSF53335">
    <property type="entry name" value="S-adenosyl-L-methionine-dependent methyltransferases"/>
    <property type="match status" value="1"/>
</dbReference>
<keyword evidence="1" id="KW-0812">Transmembrane</keyword>
<dbReference type="PANTHER" id="PTHR32026">
    <property type="entry name" value="METHYLTRANSFERASE-LIKE PROTEIN 24"/>
    <property type="match status" value="1"/>
</dbReference>
<dbReference type="OrthoDB" id="2015045at2759"/>
<protein>
    <recommendedName>
        <fullName evidence="2">Methyltransferase domain-containing protein</fullName>
    </recommendedName>
</protein>
<dbReference type="InterPro" id="IPR025714">
    <property type="entry name" value="Methyltranfer_dom"/>
</dbReference>
<evidence type="ECO:0000256" key="1">
    <source>
        <dbReference type="SAM" id="Phobius"/>
    </source>
</evidence>
<dbReference type="PANTHER" id="PTHR32026:SF10">
    <property type="entry name" value="METHYLTRANSFERASE-LIKE PROTEIN 24-RELATED"/>
    <property type="match status" value="1"/>
</dbReference>
<dbReference type="EMBL" id="DF237153">
    <property type="protein sequence ID" value="GAQ84755.1"/>
    <property type="molecule type" value="Genomic_DNA"/>
</dbReference>
<keyword evidence="1" id="KW-0472">Membrane</keyword>
<feature type="transmembrane region" description="Helical" evidence="1">
    <location>
        <begin position="6"/>
        <end position="28"/>
    </location>
</feature>
<evidence type="ECO:0000313" key="4">
    <source>
        <dbReference type="Proteomes" id="UP000054558"/>
    </source>
</evidence>
<accession>A0A1Y1I1G5</accession>
<keyword evidence="4" id="KW-1185">Reference proteome</keyword>
<sequence>MESAQWKSSVVTLAAVSVAAIVSLFLLFNKGSGPSQYSASWIMTTHHNYWNGAGATAGGLHYCKANPFMIPELFGDYEGIVRAEEAALEWSKNLLAIDDKLYEGIPHLTDNTISLRESHEPGGHKRFNSVHLWEAKCLEIERMGGVEAVSGDGGKLLCGIDRIMGTQPDCTVFSLGSNNDFSFEDSIAKTTKCHLQTFDCTVRQPRVPDDISDRVTFHQICLGTAKETKGELEFMSIVDVAALLGQTSPPNLFKMDIEGGEWDVFQDLLRSESAHLLPYQLSLELHWCMSGRRKTVADVAMLMHLLYDVGYRVISREDNVLCECCTELTFIRAFC</sequence>
<evidence type="ECO:0000259" key="2">
    <source>
        <dbReference type="Pfam" id="PF13383"/>
    </source>
</evidence>
<dbReference type="OMA" id="VEAHCEH"/>